<dbReference type="PANTHER" id="PTHR46108">
    <property type="entry name" value="BLUE CHEESE"/>
    <property type="match status" value="1"/>
</dbReference>
<evidence type="ECO:0000313" key="10">
    <source>
        <dbReference type="Proteomes" id="UP000245884"/>
    </source>
</evidence>
<dbReference type="SUPFAM" id="SSF50978">
    <property type="entry name" value="WD40 repeat-like"/>
    <property type="match status" value="1"/>
</dbReference>
<keyword evidence="1 5" id="KW-0853">WD repeat</keyword>
<feature type="region of interest" description="Disordered" evidence="6">
    <location>
        <begin position="1536"/>
        <end position="1558"/>
    </location>
</feature>
<dbReference type="Pfam" id="PF14844">
    <property type="entry name" value="PH_BEACH"/>
    <property type="match status" value="1"/>
</dbReference>
<feature type="region of interest" description="Disordered" evidence="6">
    <location>
        <begin position="2406"/>
        <end position="2433"/>
    </location>
</feature>
<dbReference type="InterPro" id="IPR015943">
    <property type="entry name" value="WD40/YVTN_repeat-like_dom_sf"/>
</dbReference>
<dbReference type="InterPro" id="IPR001680">
    <property type="entry name" value="WD40_rpt"/>
</dbReference>
<evidence type="ECO:0000259" key="8">
    <source>
        <dbReference type="PROSITE" id="PS51783"/>
    </source>
</evidence>
<dbReference type="InterPro" id="IPR011993">
    <property type="entry name" value="PH-like_dom_sf"/>
</dbReference>
<keyword evidence="2" id="KW-0677">Repeat</keyword>
<dbReference type="OrthoDB" id="26681at2759"/>
<feature type="domain" description="BEACH" evidence="7">
    <location>
        <begin position="1743"/>
        <end position="2034"/>
    </location>
</feature>
<feature type="compositionally biased region" description="Low complexity" evidence="6">
    <location>
        <begin position="1536"/>
        <end position="1546"/>
    </location>
</feature>
<feature type="domain" description="BEACH-type PH" evidence="8">
    <location>
        <begin position="1570"/>
        <end position="1705"/>
    </location>
</feature>
<dbReference type="InterPro" id="IPR056252">
    <property type="entry name" value="Alfy-like_Arm-like"/>
</dbReference>
<accession>A0A316UZY4</accession>
<dbReference type="InterPro" id="IPR036372">
    <property type="entry name" value="BEACH_dom_sf"/>
</dbReference>
<dbReference type="SMART" id="SM00320">
    <property type="entry name" value="WD40"/>
    <property type="match status" value="3"/>
</dbReference>
<dbReference type="PROSITE" id="PS50197">
    <property type="entry name" value="BEACH"/>
    <property type="match status" value="1"/>
</dbReference>
<evidence type="ECO:0000256" key="5">
    <source>
        <dbReference type="PROSITE-ProRule" id="PRU00221"/>
    </source>
</evidence>
<evidence type="ECO:0000256" key="3">
    <source>
        <dbReference type="ARBA" id="ARBA00054699"/>
    </source>
</evidence>
<organism evidence="9 10">
    <name type="scientific">Jaminaea rosea</name>
    <dbReference type="NCBI Taxonomy" id="1569628"/>
    <lineage>
        <taxon>Eukaryota</taxon>
        <taxon>Fungi</taxon>
        <taxon>Dikarya</taxon>
        <taxon>Basidiomycota</taxon>
        <taxon>Ustilaginomycotina</taxon>
        <taxon>Exobasidiomycetes</taxon>
        <taxon>Microstromatales</taxon>
        <taxon>Microstromatales incertae sedis</taxon>
        <taxon>Jaminaea</taxon>
    </lineage>
</organism>
<dbReference type="SUPFAM" id="SSF49899">
    <property type="entry name" value="Concanavalin A-like lectins/glucanases"/>
    <property type="match status" value="1"/>
</dbReference>
<dbReference type="SUPFAM" id="SSF81837">
    <property type="entry name" value="BEACH domain"/>
    <property type="match status" value="1"/>
</dbReference>
<dbReference type="InterPro" id="IPR013320">
    <property type="entry name" value="ConA-like_dom_sf"/>
</dbReference>
<dbReference type="Pfam" id="PF00400">
    <property type="entry name" value="WD40"/>
    <property type="match status" value="1"/>
</dbReference>
<dbReference type="PROSITE" id="PS51783">
    <property type="entry name" value="PH_BEACH"/>
    <property type="match status" value="1"/>
</dbReference>
<dbReference type="InterPro" id="IPR051944">
    <property type="entry name" value="BEACH_domain_protein"/>
</dbReference>
<feature type="compositionally biased region" description="Basic residues" evidence="6">
    <location>
        <begin position="1024"/>
        <end position="1033"/>
    </location>
</feature>
<evidence type="ECO:0000256" key="4">
    <source>
        <dbReference type="ARBA" id="ARBA00073334"/>
    </source>
</evidence>
<dbReference type="Proteomes" id="UP000245884">
    <property type="component" value="Unassembled WGS sequence"/>
</dbReference>
<proteinExistence type="predicted"/>
<dbReference type="Gene3D" id="1.10.1540.10">
    <property type="entry name" value="BEACH domain"/>
    <property type="match status" value="1"/>
</dbReference>
<evidence type="ECO:0000259" key="7">
    <source>
        <dbReference type="PROSITE" id="PS50197"/>
    </source>
</evidence>
<protein>
    <recommendedName>
        <fullName evidence="4">Beige protein homolog 1</fullName>
    </recommendedName>
</protein>
<dbReference type="CDD" id="cd06071">
    <property type="entry name" value="Beach"/>
    <property type="match status" value="1"/>
</dbReference>
<dbReference type="PROSITE" id="PS50082">
    <property type="entry name" value="WD_REPEATS_2"/>
    <property type="match status" value="1"/>
</dbReference>
<dbReference type="STRING" id="1569628.A0A316UZY4"/>
<dbReference type="Pfam" id="PF02138">
    <property type="entry name" value="Beach"/>
    <property type="match status" value="1"/>
</dbReference>
<sequence length="2556" mass="278196">MTEARSASLEELASLFQEVATLEAHQLDDKLRLASHVHRLLVESGHGGHAKDDFAQCGGFLVIVQILSSLAASASSEDKDEDEDIQERLRIEILKMTLGILGEAIVDHSGNDRIFLDTVGWDGLATALRLSNLFKTSPDHYIAALLGLALGDISTYSTRMRCPPEDVAQMWSGYIVHAEAVKLAYRETRDMVKTDLHDVLASILAQLLQTSVANAVALRHAGFSEVVLEHLLSQPPRAGSPWLVNVLEPFYRVVGVPDADGQRLLRYVSSTTSQDDPIFALLTKLASCDVVPNSTTLDMTRHGHASIALSSLSKPFPPIAPQSDGWSFFTAIRIDKADPTAAIDLLHLFDAQRTTSTRLLLSHDASRLDYHFKGDEPPLTFTGKPLDDGGFHHIAFVHRRPRGNAQLSLAQWYVDGHLVEQHHAPWPSSPLTSGSPTRAVVGTAPVVASGSNERRSNRQVWTVGQICLMDMALPPDFPLILCELGNSYCGNLQDSLGRFLTYEASTKINLRLDAVAKSLAKDGADAERELARHPLVTSVAGRSSEMFAEEHFYFALNAGCTAQRRRSPLQGQDLEASHRPGTTVLLNQAVTLTRDALAASFGYAKLYGNPILNCPPRLEDVVWRAGGTAILLQLVGSHDLVSALDVFFKLLRKSWRLCEDAEQIRAYEMLCLILRQRADKVSLAVLEILLKAVGVDPQLPERAALVNPFMYRVVLLDFDLWAQTTEEVQRAHLGHFALLLKTSKHRRFNIKRLNRMQIVKRLLWRIEAATPSADLARHVTEALRVLLVASWSEASLKVATAYLAARLVHPDEPAARASTSTSALPPRPRPRRTATLGPDDSPRKPTISLPLSDDPELTPSKMALKVFETVASLALDRPAFLAKLGQTINVKWILLFFHPRAEQGSAVIALELLALILIRHPVHVERVTAAGGWKILERLVPRHWEEPLVIPLLFSALFGQQRQPNTGLTQAFAPPHEVHCPPMLRVIVACFREALKDAASSAGRGSRSANRPRPSDMLDVPTKRSNRHARKRSNSMNIDTQTLAATFRDTSQQVLVKETAALIEAHSSDVAWRELLFSPIVLRGLCEAVEPYVQSPQALSEANPPGADGAATDDVFENCCNALLDHLARLSTESIFLTGKGNIISALMAAIPPKDLARQGSFRFTLTSKLLSSISLQLAAAKRNKMVVSPAAFTSLATFIEEASHDILHGSALEDTLFATITDLLTDLDERTCQEASVSLHSSLNRIALYRLSGNAAVLATLRQILHWQTLFLGSNPDRVFVECLTNRILQSSRPDSPDVRKACLDIFKLIALSKPEVAEKSLPEGKSLDDVFGAGSQLLQEMAFVEEDNLPYHAVWQGFLKSADTLQTASHLERVAQLRRMLDQSESREKAIATTERRMMSWHAGVVAAEESRRLKHVFDVHELQTSASQGWTRIVDALHEERALLGSDGMQKTAKAWQLDPTEGPRRMRKRLMQQPKTTQVDVAPYREAETMPSTPIMPQHGDAWGSIEAEAEAENENENETDAAVGSLTTSLSATTLNPSTATDITGVEPDTDDHEHKFRKVLRSLERGDRVEGVVNASRVVGIDCRAALCITGALNLYLVDDLFQKADGELVNVWQAPEAERDAHVLAALSSESDQPSSLIAQLEGDAQTRRWPWTSLKRVHRRFFLHRRTALELFFDDGQSCLLVLPTVVKADALLRDLESRCRAAINGAEQMRAGIKEPAMQSTTKGAVSGFGARLGAALGRQQAGVITEAWRQRKITNLDYLMRLNTLAGRSFNDLSQYPVFPWIIADYTSEELDLSNPKTYRDLSLPMGAQSKQRQLQFEERYQSLLEIDETPFHYGTHFSTAATTAGFLIRLRPFEKLLIALQGGTFDLAERTFSSIERAWRSSSELSRGDVRELTPEFFYLPDFLANKNRFDFGSTQAGSQIDDVELPPWAKGDPLVFVQKNREALESDHVSARLHHWIDLVFGYKQTGPEAVNAVNVFHPLSYADEVDLDSIKDPNERRAASQTVWNFGVCPARLFERPHVARYGCPTNRIDFHSTPWLAIQSVAPVRTMKASCHFIYVSDNLGAFASNDRCPAYSSPSDYLILPKLGVSLSAGHLDGSLRMFKSSDPQRAVCVAEQAGVERVLCLRQTGPSTVAVGCKDGLVLLWKVDAAKKELSMIGAGGSGAGSNAAGGGLQQAAGVLRGHKAQVNCIAASQNWRIAISGSDDGTAIVWDTNRGAYIRTLAGSQPGSAPVLHAAIDEEEGFIATYAGPSVTSAADNNGSEGELRLWTVNGELLAQYDGVTSAAGPVTALAFLSSPTPASGGRLAVVLTGHPQGKVVAWSCDHASSSASVKGPKWRLVPYHIFEHQDRITPLLSGGTSSASNGTSHAAIPVTSTITSILHVVTSAAPASLSGSSAAASSSSSSSTNLETPPPGTTSATGRSSILLVGDSAGQLFSWCLAGQGNFLPHSMTAPAAESNGSGAPSASSVAFANVDIASICHGCGKRKWGYLESKKTCKGCAATLCGQCVATTSAGGGTGSGSAPSGDGTLRWCRPCKDVWQMAVA</sequence>
<evidence type="ECO:0000256" key="6">
    <source>
        <dbReference type="SAM" id="MobiDB-lite"/>
    </source>
</evidence>
<name>A0A316UZY4_9BASI</name>
<gene>
    <name evidence="9" type="ORF">BDZ90DRAFT_229850</name>
</gene>
<dbReference type="SUPFAM" id="SSF50729">
    <property type="entry name" value="PH domain-like"/>
    <property type="match status" value="1"/>
</dbReference>
<reference evidence="9 10" key="1">
    <citation type="journal article" date="2018" name="Mol. Biol. Evol.">
        <title>Broad Genomic Sampling Reveals a Smut Pathogenic Ancestry of the Fungal Clade Ustilaginomycotina.</title>
        <authorList>
            <person name="Kijpornyongpan T."/>
            <person name="Mondo S.J."/>
            <person name="Barry K."/>
            <person name="Sandor L."/>
            <person name="Lee J."/>
            <person name="Lipzen A."/>
            <person name="Pangilinan J."/>
            <person name="LaButti K."/>
            <person name="Hainaut M."/>
            <person name="Henrissat B."/>
            <person name="Grigoriev I.V."/>
            <person name="Spatafora J.W."/>
            <person name="Aime M.C."/>
        </authorList>
    </citation>
    <scope>NUCLEOTIDE SEQUENCE [LARGE SCALE GENOMIC DNA]</scope>
    <source>
        <strain evidence="9 10">MCA 5214</strain>
    </source>
</reference>
<dbReference type="Gene3D" id="2.130.10.10">
    <property type="entry name" value="YVTN repeat-like/Quinoprotein amine dehydrogenase"/>
    <property type="match status" value="1"/>
</dbReference>
<dbReference type="PANTHER" id="PTHR46108:SF4">
    <property type="entry name" value="BLUE CHEESE"/>
    <property type="match status" value="1"/>
</dbReference>
<feature type="region of interest" description="Disordered" evidence="6">
    <location>
        <begin position="814"/>
        <end position="855"/>
    </location>
</feature>
<dbReference type="EMBL" id="KZ819662">
    <property type="protein sequence ID" value="PWN30860.1"/>
    <property type="molecule type" value="Genomic_DNA"/>
</dbReference>
<dbReference type="Gene3D" id="2.30.29.30">
    <property type="entry name" value="Pleckstrin-homology domain (PH domain)/Phosphotyrosine-binding domain (PTB)"/>
    <property type="match status" value="1"/>
</dbReference>
<feature type="repeat" description="WD" evidence="5">
    <location>
        <begin position="2192"/>
        <end position="2233"/>
    </location>
</feature>
<evidence type="ECO:0000256" key="1">
    <source>
        <dbReference type="ARBA" id="ARBA00022574"/>
    </source>
</evidence>
<evidence type="ECO:0000313" key="9">
    <source>
        <dbReference type="EMBL" id="PWN30860.1"/>
    </source>
</evidence>
<dbReference type="InterPro" id="IPR023362">
    <property type="entry name" value="PH-BEACH_dom"/>
</dbReference>
<dbReference type="RefSeq" id="XP_025365472.1">
    <property type="nucleotide sequence ID" value="XM_025505242.1"/>
</dbReference>
<dbReference type="PROSITE" id="PS50294">
    <property type="entry name" value="WD_REPEATS_REGION"/>
    <property type="match status" value="1"/>
</dbReference>
<dbReference type="SMART" id="SM01026">
    <property type="entry name" value="Beach"/>
    <property type="match status" value="1"/>
</dbReference>
<dbReference type="FunFam" id="1.10.1540.10:FF:000001">
    <property type="entry name" value="neurobeachin isoform X1"/>
    <property type="match status" value="1"/>
</dbReference>
<dbReference type="InterPro" id="IPR036322">
    <property type="entry name" value="WD40_repeat_dom_sf"/>
</dbReference>
<feature type="compositionally biased region" description="Low complexity" evidence="6">
    <location>
        <begin position="1001"/>
        <end position="1012"/>
    </location>
</feature>
<feature type="region of interest" description="Disordered" evidence="6">
    <location>
        <begin position="1001"/>
        <end position="1039"/>
    </location>
</feature>
<dbReference type="InterPro" id="IPR000409">
    <property type="entry name" value="BEACH_dom"/>
</dbReference>
<dbReference type="GeneID" id="37027065"/>
<feature type="compositionally biased region" description="Low complexity" evidence="6">
    <location>
        <begin position="2406"/>
        <end position="2417"/>
    </location>
</feature>
<keyword evidence="10" id="KW-1185">Reference proteome</keyword>
<dbReference type="Pfam" id="PF23295">
    <property type="entry name" value="Arm_4"/>
    <property type="match status" value="1"/>
</dbReference>
<evidence type="ECO:0000256" key="2">
    <source>
        <dbReference type="ARBA" id="ARBA00022737"/>
    </source>
</evidence>
<comment type="function">
    <text evidence="3">May be involved in protein sorting and cell wall formation.</text>
</comment>